<reference evidence="2 3" key="1">
    <citation type="submission" date="2023-10" db="EMBL/GenBank/DDBJ databases">
        <title>Novel methanotroph of the genus Methylocapsa from a subarctic wetland.</title>
        <authorList>
            <person name="Belova S.E."/>
            <person name="Oshkin I.Y."/>
            <person name="Miroshnikov K."/>
            <person name="Dedysh S.N."/>
        </authorList>
    </citation>
    <scope>NUCLEOTIDE SEQUENCE [LARGE SCALE GENOMIC DNA]</scope>
    <source>
        <strain evidence="2 3">RX1</strain>
    </source>
</reference>
<evidence type="ECO:0000313" key="2">
    <source>
        <dbReference type="EMBL" id="WOJ89569.1"/>
    </source>
</evidence>
<dbReference type="EMBL" id="CP136862">
    <property type="protein sequence ID" value="WOJ89569.1"/>
    <property type="molecule type" value="Genomic_DNA"/>
</dbReference>
<gene>
    <name evidence="2" type="ORF">RZS28_17575</name>
</gene>
<sequence length="104" mass="11668">MNFFILVLVATTIGFASRAEPARQRICYSTAETRDKIVSLGLFEPFHLMRNAATKMQAEAIGARLCRWSEDLVYEISLLRHDGRVLHISVDAKTGKVVGSKNEE</sequence>
<name>A0ABZ0HT48_9HYPH</name>
<keyword evidence="3" id="KW-1185">Reference proteome</keyword>
<accession>A0ABZ0HT48</accession>
<feature type="domain" description="PepSY" evidence="1">
    <location>
        <begin position="70"/>
        <end position="100"/>
    </location>
</feature>
<organism evidence="2 3">
    <name type="scientific">Methylocapsa polymorpha</name>
    <dbReference type="NCBI Taxonomy" id="3080828"/>
    <lineage>
        <taxon>Bacteria</taxon>
        <taxon>Pseudomonadati</taxon>
        <taxon>Pseudomonadota</taxon>
        <taxon>Alphaproteobacteria</taxon>
        <taxon>Hyphomicrobiales</taxon>
        <taxon>Beijerinckiaceae</taxon>
        <taxon>Methylocapsa</taxon>
    </lineage>
</organism>
<dbReference type="Pfam" id="PF03413">
    <property type="entry name" value="PepSY"/>
    <property type="match status" value="1"/>
</dbReference>
<dbReference type="RefSeq" id="WP_407339015.1">
    <property type="nucleotide sequence ID" value="NZ_CP136862.1"/>
</dbReference>
<protein>
    <submittedName>
        <fullName evidence="2">PepSY domain-containing protein</fullName>
    </submittedName>
</protein>
<evidence type="ECO:0000259" key="1">
    <source>
        <dbReference type="Pfam" id="PF03413"/>
    </source>
</evidence>
<proteinExistence type="predicted"/>
<dbReference type="InterPro" id="IPR025711">
    <property type="entry name" value="PepSY"/>
</dbReference>
<dbReference type="Proteomes" id="UP001626536">
    <property type="component" value="Chromosome"/>
</dbReference>
<evidence type="ECO:0000313" key="3">
    <source>
        <dbReference type="Proteomes" id="UP001626536"/>
    </source>
</evidence>